<protein>
    <submittedName>
        <fullName evidence="1">Uncharacterized protein</fullName>
    </submittedName>
</protein>
<gene>
    <name evidence="1" type="ORF">HMPREF0083_01420</name>
</gene>
<organism evidence="1 2">
    <name type="scientific">Aneurinibacillus aneurinilyticus ATCC 12856</name>
    <dbReference type="NCBI Taxonomy" id="649747"/>
    <lineage>
        <taxon>Bacteria</taxon>
        <taxon>Bacillati</taxon>
        <taxon>Bacillota</taxon>
        <taxon>Bacilli</taxon>
        <taxon>Bacillales</taxon>
        <taxon>Paenibacillaceae</taxon>
        <taxon>Aneurinibacillus group</taxon>
        <taxon>Aneurinibacillus</taxon>
    </lineage>
</organism>
<proteinExistence type="predicted"/>
<evidence type="ECO:0000313" key="2">
    <source>
        <dbReference type="Proteomes" id="UP000016511"/>
    </source>
</evidence>
<reference evidence="1 2" key="1">
    <citation type="submission" date="2013-08" db="EMBL/GenBank/DDBJ databases">
        <authorList>
            <person name="Weinstock G."/>
            <person name="Sodergren E."/>
            <person name="Wylie T."/>
            <person name="Fulton L."/>
            <person name="Fulton R."/>
            <person name="Fronick C."/>
            <person name="O'Laughlin M."/>
            <person name="Godfrey J."/>
            <person name="Miner T."/>
            <person name="Herter B."/>
            <person name="Appelbaum E."/>
            <person name="Cordes M."/>
            <person name="Lek S."/>
            <person name="Wollam A."/>
            <person name="Pepin K.H."/>
            <person name="Palsikar V.B."/>
            <person name="Mitreva M."/>
            <person name="Wilson R.K."/>
        </authorList>
    </citation>
    <scope>NUCLEOTIDE SEQUENCE [LARGE SCALE GENOMIC DNA]</scope>
    <source>
        <strain evidence="1 2">ATCC 12856</strain>
    </source>
</reference>
<name>U1WPI1_ANEAE</name>
<accession>U1WPI1</accession>
<keyword evidence="2" id="KW-1185">Reference proteome</keyword>
<dbReference type="EMBL" id="AWSJ01000092">
    <property type="protein sequence ID" value="ERI10514.1"/>
    <property type="molecule type" value="Genomic_DNA"/>
</dbReference>
<dbReference type="HOGENOM" id="CLU_3246461_0_0_9"/>
<sequence length="42" mass="5015">MVNIFSATKKEKRSRDFYSRSAFLYTRLSFCADRPPKPWSIL</sequence>
<dbReference type="STRING" id="649747.HMPREF0083_01420"/>
<comment type="caution">
    <text evidence="1">The sequence shown here is derived from an EMBL/GenBank/DDBJ whole genome shotgun (WGS) entry which is preliminary data.</text>
</comment>
<dbReference type="Proteomes" id="UP000016511">
    <property type="component" value="Unassembled WGS sequence"/>
</dbReference>
<evidence type="ECO:0000313" key="1">
    <source>
        <dbReference type="EMBL" id="ERI10514.1"/>
    </source>
</evidence>
<dbReference type="AlphaFoldDB" id="U1WPI1"/>